<gene>
    <name evidence="1" type="ORF">LTS18_011494</name>
</gene>
<feature type="non-terminal residue" evidence="1">
    <location>
        <position position="1"/>
    </location>
</feature>
<organism evidence="1 2">
    <name type="scientific">Coniosporium uncinatum</name>
    <dbReference type="NCBI Taxonomy" id="93489"/>
    <lineage>
        <taxon>Eukaryota</taxon>
        <taxon>Fungi</taxon>
        <taxon>Dikarya</taxon>
        <taxon>Ascomycota</taxon>
        <taxon>Pezizomycotina</taxon>
        <taxon>Dothideomycetes</taxon>
        <taxon>Dothideomycetes incertae sedis</taxon>
        <taxon>Coniosporium</taxon>
    </lineage>
</organism>
<comment type="caution">
    <text evidence="1">The sequence shown here is derived from an EMBL/GenBank/DDBJ whole genome shotgun (WGS) entry which is preliminary data.</text>
</comment>
<accession>A0ACC3CYI9</accession>
<name>A0ACC3CYI9_9PEZI</name>
<keyword evidence="2" id="KW-1185">Reference proteome</keyword>
<dbReference type="EMBL" id="JAWDJW010009666">
    <property type="protein sequence ID" value="KAK3057720.1"/>
    <property type="molecule type" value="Genomic_DNA"/>
</dbReference>
<evidence type="ECO:0000313" key="2">
    <source>
        <dbReference type="Proteomes" id="UP001186974"/>
    </source>
</evidence>
<reference evidence="1" key="1">
    <citation type="submission" date="2024-09" db="EMBL/GenBank/DDBJ databases">
        <title>Black Yeasts Isolated from many extreme environments.</title>
        <authorList>
            <person name="Coleine C."/>
            <person name="Stajich J.E."/>
            <person name="Selbmann L."/>
        </authorList>
    </citation>
    <scope>NUCLEOTIDE SEQUENCE</scope>
    <source>
        <strain evidence="1">CCFEE 5737</strain>
    </source>
</reference>
<dbReference type="Proteomes" id="UP001186974">
    <property type="component" value="Unassembled WGS sequence"/>
</dbReference>
<evidence type="ECO:0000313" key="1">
    <source>
        <dbReference type="EMBL" id="KAK3057720.1"/>
    </source>
</evidence>
<sequence>LAVLAVVPVVIVVFLIAVFAVIVVGVPVLFYRLLLRFLLRRLPPDQAGPIWPDLMAPQKRSGAEEDFDRSADYYIDERNQCDEAELTKRDYSDSFVYLQKLLKGNWEK</sequence>
<proteinExistence type="predicted"/>
<protein>
    <submittedName>
        <fullName evidence="1">Uncharacterized protein</fullName>
    </submittedName>
</protein>